<evidence type="ECO:0000313" key="2">
    <source>
        <dbReference type="EMBL" id="KAK9921993.1"/>
    </source>
</evidence>
<keyword evidence="3" id="KW-1185">Reference proteome</keyword>
<comment type="caution">
    <text evidence="2">The sequence shown here is derived from an EMBL/GenBank/DDBJ whole genome shotgun (WGS) entry which is preliminary data.</text>
</comment>
<feature type="region of interest" description="Disordered" evidence="1">
    <location>
        <begin position="28"/>
        <end position="82"/>
    </location>
</feature>
<reference evidence="2 3" key="1">
    <citation type="journal article" date="2023" name="G3 (Bethesda)">
        <title>A chromosome-length genome assembly and annotation of blackberry (Rubus argutus, cv. 'Hillquist').</title>
        <authorList>
            <person name="Bruna T."/>
            <person name="Aryal R."/>
            <person name="Dudchenko O."/>
            <person name="Sargent D.J."/>
            <person name="Mead D."/>
            <person name="Buti M."/>
            <person name="Cavallini A."/>
            <person name="Hytonen T."/>
            <person name="Andres J."/>
            <person name="Pham M."/>
            <person name="Weisz D."/>
            <person name="Mascagni F."/>
            <person name="Usai G."/>
            <person name="Natali L."/>
            <person name="Bassil N."/>
            <person name="Fernandez G.E."/>
            <person name="Lomsadze A."/>
            <person name="Armour M."/>
            <person name="Olukolu B."/>
            <person name="Poorten T."/>
            <person name="Britton C."/>
            <person name="Davik J."/>
            <person name="Ashrafi H."/>
            <person name="Aiden E.L."/>
            <person name="Borodovsky M."/>
            <person name="Worthington M."/>
        </authorList>
    </citation>
    <scope>NUCLEOTIDE SEQUENCE [LARGE SCALE GENOMIC DNA]</scope>
    <source>
        <strain evidence="2">PI 553951</strain>
    </source>
</reference>
<name>A0AAW1WD45_RUBAR</name>
<gene>
    <name evidence="2" type="ORF">M0R45_030480</name>
</gene>
<organism evidence="2 3">
    <name type="scientific">Rubus argutus</name>
    <name type="common">Southern blackberry</name>
    <dbReference type="NCBI Taxonomy" id="59490"/>
    <lineage>
        <taxon>Eukaryota</taxon>
        <taxon>Viridiplantae</taxon>
        <taxon>Streptophyta</taxon>
        <taxon>Embryophyta</taxon>
        <taxon>Tracheophyta</taxon>
        <taxon>Spermatophyta</taxon>
        <taxon>Magnoliopsida</taxon>
        <taxon>eudicotyledons</taxon>
        <taxon>Gunneridae</taxon>
        <taxon>Pentapetalae</taxon>
        <taxon>rosids</taxon>
        <taxon>fabids</taxon>
        <taxon>Rosales</taxon>
        <taxon>Rosaceae</taxon>
        <taxon>Rosoideae</taxon>
        <taxon>Rosoideae incertae sedis</taxon>
        <taxon>Rubus</taxon>
    </lineage>
</organism>
<dbReference type="EMBL" id="JBEDUW010000006">
    <property type="protein sequence ID" value="KAK9921993.1"/>
    <property type="molecule type" value="Genomic_DNA"/>
</dbReference>
<proteinExistence type="predicted"/>
<dbReference type="AlphaFoldDB" id="A0AAW1WD45"/>
<evidence type="ECO:0000313" key="3">
    <source>
        <dbReference type="Proteomes" id="UP001457282"/>
    </source>
</evidence>
<dbReference type="Proteomes" id="UP001457282">
    <property type="component" value="Unassembled WGS sequence"/>
</dbReference>
<sequence>MGTSGQSTEGKVVSERALLVVGRFLLGNGSSSRRVGGRTRSQHDRGRDKEAEEGLDYPELGDAKAGWSGRVGGGDPPPGSNCYPRAYVQQGFTLPLPGWVAVTFWPHSASHPGS</sequence>
<evidence type="ECO:0000256" key="1">
    <source>
        <dbReference type="SAM" id="MobiDB-lite"/>
    </source>
</evidence>
<feature type="compositionally biased region" description="Basic and acidic residues" evidence="1">
    <location>
        <begin position="41"/>
        <end position="52"/>
    </location>
</feature>
<accession>A0AAW1WD45</accession>
<protein>
    <submittedName>
        <fullName evidence="2">Uncharacterized protein</fullName>
    </submittedName>
</protein>